<dbReference type="OrthoDB" id="2102682at2759"/>
<reference evidence="2 3" key="1">
    <citation type="journal article" date="2019" name="Sci. Rep.">
        <title>Comparative genomics of chytrid fungi reveal insights into the obligate biotrophic and pathogenic lifestyle of Synchytrium endobioticum.</title>
        <authorList>
            <person name="van de Vossenberg B.T.L.H."/>
            <person name="Warris S."/>
            <person name="Nguyen H.D.T."/>
            <person name="van Gent-Pelzer M.P.E."/>
            <person name="Joly D.L."/>
            <person name="van de Geest H.C."/>
            <person name="Bonants P.J.M."/>
            <person name="Smith D.S."/>
            <person name="Levesque C.A."/>
            <person name="van der Lee T.A.J."/>
        </authorList>
    </citation>
    <scope>NUCLEOTIDE SEQUENCE [LARGE SCALE GENOMIC DNA]</scope>
    <source>
        <strain evidence="2 3">CBS 675.73</strain>
    </source>
</reference>
<proteinExistence type="predicted"/>
<dbReference type="InterPro" id="IPR057954">
    <property type="entry name" value="SET_TTL12"/>
</dbReference>
<evidence type="ECO:0000313" key="3">
    <source>
        <dbReference type="Proteomes" id="UP000320333"/>
    </source>
</evidence>
<keyword evidence="3" id="KW-1185">Reference proteome</keyword>
<dbReference type="Pfam" id="PF25556">
    <property type="entry name" value="SET_TTL"/>
    <property type="match status" value="1"/>
</dbReference>
<name>A0A507FTJ4_9FUNG</name>
<sequence>MSLPLEQSLDQFMAANTALLRATAMPQRLWASIWGRIEANKLGTLSPTSEDPTPIFDVAIVGDAPSIVAAQDLIPRAAVVVYRHEWTFETVEQARAHLEQSPALVAAVSNLFVAVNALSATPSDDTLKNTPVEYIINNLHRIAFSFTVASSSSGQEDAKTFNYVCLDQFSPAVIPVSESATPMLSAFVFVDQRSMTAYTVLYPGWIKAAAEGEDALLFTPDDDDEDTIPAGTVITRSPLPALQL</sequence>
<comment type="caution">
    <text evidence="2">The sequence shown here is derived from an EMBL/GenBank/DDBJ whole genome shotgun (WGS) entry which is preliminary data.</text>
</comment>
<feature type="domain" description="Tubulin--tyrosine ligase-like protein 12 SET-like" evidence="1">
    <location>
        <begin position="78"/>
        <end position="203"/>
    </location>
</feature>
<evidence type="ECO:0000313" key="2">
    <source>
        <dbReference type="EMBL" id="TPX78137.1"/>
    </source>
</evidence>
<accession>A0A507FTJ4</accession>
<gene>
    <name evidence="2" type="ORF">CcCBS67573_g00636</name>
</gene>
<dbReference type="AlphaFoldDB" id="A0A507FTJ4"/>
<evidence type="ECO:0000259" key="1">
    <source>
        <dbReference type="Pfam" id="PF25556"/>
    </source>
</evidence>
<organism evidence="2 3">
    <name type="scientific">Chytriomyces confervae</name>
    <dbReference type="NCBI Taxonomy" id="246404"/>
    <lineage>
        <taxon>Eukaryota</taxon>
        <taxon>Fungi</taxon>
        <taxon>Fungi incertae sedis</taxon>
        <taxon>Chytridiomycota</taxon>
        <taxon>Chytridiomycota incertae sedis</taxon>
        <taxon>Chytridiomycetes</taxon>
        <taxon>Chytridiales</taxon>
        <taxon>Chytriomycetaceae</taxon>
        <taxon>Chytriomyces</taxon>
    </lineage>
</organism>
<dbReference type="EMBL" id="QEAP01000008">
    <property type="protein sequence ID" value="TPX78137.1"/>
    <property type="molecule type" value="Genomic_DNA"/>
</dbReference>
<dbReference type="Proteomes" id="UP000320333">
    <property type="component" value="Unassembled WGS sequence"/>
</dbReference>
<protein>
    <recommendedName>
        <fullName evidence="1">Tubulin--tyrosine ligase-like protein 12 SET-like domain-containing protein</fullName>
    </recommendedName>
</protein>